<reference evidence="1" key="1">
    <citation type="submission" date="2020-03" db="EMBL/GenBank/DDBJ databases">
        <title>The deep terrestrial virosphere.</title>
        <authorList>
            <person name="Holmfeldt K."/>
            <person name="Nilsson E."/>
            <person name="Simone D."/>
            <person name="Lopez-Fernandez M."/>
            <person name="Wu X."/>
            <person name="de Brujin I."/>
            <person name="Lundin D."/>
            <person name="Andersson A."/>
            <person name="Bertilsson S."/>
            <person name="Dopson M."/>
        </authorList>
    </citation>
    <scope>NUCLEOTIDE SEQUENCE</scope>
    <source>
        <strain evidence="1">TM448A02062</strain>
        <strain evidence="2">TM448B01802</strain>
    </source>
</reference>
<evidence type="ECO:0000313" key="1">
    <source>
        <dbReference type="EMBL" id="QJA51290.1"/>
    </source>
</evidence>
<dbReference type="EMBL" id="MT144824">
    <property type="protein sequence ID" value="QJI00030.1"/>
    <property type="molecule type" value="Genomic_DNA"/>
</dbReference>
<protein>
    <submittedName>
        <fullName evidence="1">Uncharacterized protein</fullName>
    </submittedName>
</protein>
<dbReference type="AlphaFoldDB" id="A0A6H1ZVQ8"/>
<organism evidence="1">
    <name type="scientific">viral metagenome</name>
    <dbReference type="NCBI Taxonomy" id="1070528"/>
    <lineage>
        <taxon>unclassified sequences</taxon>
        <taxon>metagenomes</taxon>
        <taxon>organismal metagenomes</taxon>
    </lineage>
</organism>
<gene>
    <name evidence="1" type="ORF">TM448A02062_0002</name>
    <name evidence="2" type="ORF">TM448B01802_0002</name>
</gene>
<name>A0A6H1ZVQ8_9ZZZZ</name>
<sequence length="64" mass="7430">MAEEVELFDVPEAAFEEAVQRWAIPPDVAWGREVTRPMLRRVISVLARLLWILGQRVKKLEKGE</sequence>
<dbReference type="EMBL" id="MT144251">
    <property type="protein sequence ID" value="QJA51290.1"/>
    <property type="molecule type" value="Genomic_DNA"/>
</dbReference>
<evidence type="ECO:0000313" key="2">
    <source>
        <dbReference type="EMBL" id="QJI00030.1"/>
    </source>
</evidence>
<accession>A0A6H1ZVQ8</accession>
<proteinExistence type="predicted"/>